<reference evidence="1 2" key="1">
    <citation type="submission" date="2020-08" db="EMBL/GenBank/DDBJ databases">
        <title>A Genomic Blueprint of the Chicken Gut Microbiome.</title>
        <authorList>
            <person name="Gilroy R."/>
            <person name="Ravi A."/>
            <person name="Getino M."/>
            <person name="Pursley I."/>
            <person name="Horton D.L."/>
            <person name="Alikhan N.-F."/>
            <person name="Baker D."/>
            <person name="Gharbi K."/>
            <person name="Hall N."/>
            <person name="Watson M."/>
            <person name="Adriaenssens E.M."/>
            <person name="Foster-Nyarko E."/>
            <person name="Jarju S."/>
            <person name="Secka A."/>
            <person name="Antonio M."/>
            <person name="Oren A."/>
            <person name="Chaudhuri R."/>
            <person name="La Ragione R.M."/>
            <person name="Hildebrand F."/>
            <person name="Pallen M.J."/>
        </authorList>
    </citation>
    <scope>NUCLEOTIDE SEQUENCE [LARGE SCALE GENOMIC DNA]</scope>
    <source>
        <strain evidence="1 2">Sa4CUA7</strain>
    </source>
</reference>
<evidence type="ECO:0000313" key="2">
    <source>
        <dbReference type="Proteomes" id="UP000648352"/>
    </source>
</evidence>
<evidence type="ECO:0000313" key="1">
    <source>
        <dbReference type="EMBL" id="MBD7958576.1"/>
    </source>
</evidence>
<dbReference type="EMBL" id="JACSQP010000009">
    <property type="protein sequence ID" value="MBD7958576.1"/>
    <property type="molecule type" value="Genomic_DNA"/>
</dbReference>
<dbReference type="Pfam" id="PF13196">
    <property type="entry name" value="DUF4012"/>
    <property type="match status" value="1"/>
</dbReference>
<dbReference type="Proteomes" id="UP000648352">
    <property type="component" value="Unassembled WGS sequence"/>
</dbReference>
<sequence>MSSAQQRTVLRRPRFWVLTVTALVLIALIAGGALAAKTLADRAFAARDALQSAVPLAATVKEQILAGDSAAAQQTVAQLQELTAEARAQADGELWRFAERLPVAGPNLVVVRDVAATIDDLVVRAALPASQMNLDGLAPAGGRIDTAMLTQASELVDQAAAAVADARATIDGIDRSSIVDQVASGVDQLDRVVAQIEPLIAPAQQALAVLPGMLGAEGPRNYLVLVQNNAESRGTGGNPAALVLLHVEDGAISIAQQASSQDFMNGRPNPVAELDPATVALYGDKVGRYMQDVTMTPDFAESARIMGAFWAETFGTPIDGTVSIDPVALSYLMAATGPVSLPNGDVLESSTVVANLLNEVYFRYPDPEIQDAYFAVAAGAIFDALTSVSNPRQLVDQVSRAVEEGRLLYVPTSPAEAELIAGTRLTGALPTDNAETTLIGSYVNDITEGKLNYYMDTAVAVAADVCAVAGDQAPTFTVTTSLTSTLKPDQVRGLAPYISPGRFFPKGVISTDLVVYGPVGATFVSANIDGVPVAATPVEHLGRQAVKVNVINDPASSHAVTAVFTGAAGADYGPVEVWHTPMVRQTPVTIDAPGCPAP</sequence>
<comment type="caution">
    <text evidence="1">The sequence shown here is derived from an EMBL/GenBank/DDBJ whole genome shotgun (WGS) entry which is preliminary data.</text>
</comment>
<protein>
    <submittedName>
        <fullName evidence="1">DUF4012 domain-containing protein</fullName>
    </submittedName>
</protein>
<proteinExistence type="predicted"/>
<organism evidence="1 2">
    <name type="scientific">Microbacterium pullorum</name>
    <dbReference type="NCBI Taxonomy" id="2762236"/>
    <lineage>
        <taxon>Bacteria</taxon>
        <taxon>Bacillati</taxon>
        <taxon>Actinomycetota</taxon>
        <taxon>Actinomycetes</taxon>
        <taxon>Micrococcales</taxon>
        <taxon>Microbacteriaceae</taxon>
        <taxon>Microbacterium</taxon>
    </lineage>
</organism>
<dbReference type="InterPro" id="IPR025101">
    <property type="entry name" value="DUF4012"/>
</dbReference>
<dbReference type="RefSeq" id="WP_191719768.1">
    <property type="nucleotide sequence ID" value="NZ_JACSQP010000009.1"/>
</dbReference>
<gene>
    <name evidence="1" type="ORF">H9651_13075</name>
</gene>
<keyword evidence="2" id="KW-1185">Reference proteome</keyword>
<accession>A0ABR8S533</accession>
<name>A0ABR8S533_9MICO</name>